<comment type="caution">
    <text evidence="1">The sequence shown here is derived from an EMBL/GenBank/DDBJ whole genome shotgun (WGS) entry which is preliminary data.</text>
</comment>
<dbReference type="Pfam" id="PF07722">
    <property type="entry name" value="Peptidase_C26"/>
    <property type="match status" value="1"/>
</dbReference>
<keyword evidence="2" id="KW-1185">Reference proteome</keyword>
<evidence type="ECO:0000313" key="2">
    <source>
        <dbReference type="Proteomes" id="UP001500547"/>
    </source>
</evidence>
<accession>A0ABP9R2M4</accession>
<dbReference type="EMBL" id="BAABLD010000017">
    <property type="protein sequence ID" value="GAA5170753.1"/>
    <property type="molecule type" value="Genomic_DNA"/>
</dbReference>
<dbReference type="InterPro" id="IPR029062">
    <property type="entry name" value="Class_I_gatase-like"/>
</dbReference>
<protein>
    <recommendedName>
        <fullName evidence="3">Gamma-glutamyl-gamma-aminobutyrate hydrolase family protein</fullName>
    </recommendedName>
</protein>
<dbReference type="Proteomes" id="UP001500547">
    <property type="component" value="Unassembled WGS sequence"/>
</dbReference>
<dbReference type="RefSeq" id="WP_345534333.1">
    <property type="nucleotide sequence ID" value="NZ_BAABLD010000017.1"/>
</dbReference>
<dbReference type="SUPFAM" id="SSF52317">
    <property type="entry name" value="Class I glutamine amidotransferase-like"/>
    <property type="match status" value="1"/>
</dbReference>
<gene>
    <name evidence="1" type="ORF">GCM10025770_34240</name>
</gene>
<name>A0ABP9R2M4_9RHOO</name>
<dbReference type="Gene3D" id="3.40.50.880">
    <property type="match status" value="1"/>
</dbReference>
<dbReference type="PANTHER" id="PTHR43235">
    <property type="entry name" value="GLUTAMINE AMIDOTRANSFERASE PB2B2.05-RELATED"/>
    <property type="match status" value="1"/>
</dbReference>
<reference evidence="2" key="1">
    <citation type="journal article" date="2019" name="Int. J. Syst. Evol. Microbiol.">
        <title>The Global Catalogue of Microorganisms (GCM) 10K type strain sequencing project: providing services to taxonomists for standard genome sequencing and annotation.</title>
        <authorList>
            <consortium name="The Broad Institute Genomics Platform"/>
            <consortium name="The Broad Institute Genome Sequencing Center for Infectious Disease"/>
            <person name="Wu L."/>
            <person name="Ma J."/>
        </authorList>
    </citation>
    <scope>NUCLEOTIDE SEQUENCE [LARGE SCALE GENOMIC DNA]</scope>
    <source>
        <strain evidence="2">JCM 18715</strain>
    </source>
</reference>
<dbReference type="CDD" id="cd01745">
    <property type="entry name" value="GATase1_2"/>
    <property type="match status" value="1"/>
</dbReference>
<evidence type="ECO:0000313" key="1">
    <source>
        <dbReference type="EMBL" id="GAA5170753.1"/>
    </source>
</evidence>
<dbReference type="InterPro" id="IPR044668">
    <property type="entry name" value="PuuD-like"/>
</dbReference>
<organism evidence="1 2">
    <name type="scientific">Viridibacterium curvum</name>
    <dbReference type="NCBI Taxonomy" id="1101404"/>
    <lineage>
        <taxon>Bacteria</taxon>
        <taxon>Pseudomonadati</taxon>
        <taxon>Pseudomonadota</taxon>
        <taxon>Betaproteobacteria</taxon>
        <taxon>Rhodocyclales</taxon>
        <taxon>Rhodocyclaceae</taxon>
        <taxon>Viridibacterium</taxon>
    </lineage>
</organism>
<evidence type="ECO:0008006" key="3">
    <source>
        <dbReference type="Google" id="ProtNLM"/>
    </source>
</evidence>
<dbReference type="PROSITE" id="PS51273">
    <property type="entry name" value="GATASE_TYPE_1"/>
    <property type="match status" value="1"/>
</dbReference>
<dbReference type="PANTHER" id="PTHR43235:SF1">
    <property type="entry name" value="GLUTAMINE AMIDOTRANSFERASE PB2B2.05-RELATED"/>
    <property type="match status" value="1"/>
</dbReference>
<dbReference type="InterPro" id="IPR011697">
    <property type="entry name" value="Peptidase_C26"/>
</dbReference>
<proteinExistence type="predicted"/>
<sequence length="276" mass="30958">MARELSTAPPATDRPAPLRIGISARLMHQPPAELGFRGKTLQYLEQSIAHWILAEGALCFMLPTLESEGSLRRAAVHVGDYVRAIDALVLQGGADVSPRSYGEEALRPEWEGDRIRDQYELDLIWECIIQKKPVLGICRGCQLLNVAFGGTLYQDVGQQVAGAGQHVDHDAYDLHTHAIRFTPGSLLERLYPFEDAPRVTSIHHQAIRRLGNGVLVDALSTDEIIVEAMRWTGNSFVYGVQWHPQFHPPERKHLLDSGPHLAEFLRQARRRRDGSR</sequence>